<keyword evidence="2" id="KW-1185">Reference proteome</keyword>
<comment type="caution">
    <text evidence="1">The sequence shown here is derived from an EMBL/GenBank/DDBJ whole genome shotgun (WGS) entry which is preliminary data.</text>
</comment>
<accession>A0A318RPS7</accession>
<dbReference type="AlphaFoldDB" id="A0A318RPS7"/>
<dbReference type="EMBL" id="QJSP01000003">
    <property type="protein sequence ID" value="PYE19096.1"/>
    <property type="molecule type" value="Genomic_DNA"/>
</dbReference>
<dbReference type="InterPro" id="IPR023393">
    <property type="entry name" value="START-like_dom_sf"/>
</dbReference>
<evidence type="ECO:0000313" key="1">
    <source>
        <dbReference type="EMBL" id="PYE19096.1"/>
    </source>
</evidence>
<evidence type="ECO:0000313" key="2">
    <source>
        <dbReference type="Proteomes" id="UP000247591"/>
    </source>
</evidence>
<dbReference type="OrthoDB" id="4367247at2"/>
<dbReference type="InterPro" id="IPR046037">
    <property type="entry name" value="DUF5995"/>
</dbReference>
<proteinExistence type="predicted"/>
<dbReference type="RefSeq" id="WP_110468352.1">
    <property type="nucleotide sequence ID" value="NZ_QJSP01000003.1"/>
</dbReference>
<sequence>MRTLELTQDLPCTIEQAWRLMTDPDQMNRWSSAEIVGNDPGVDDRYDRAGALRTVITPAPVRSVLREVVVAAAQPEWFEYHVYAGPATVRHHQGRIDFSRIDAGCRITWTVEMDFVVPGIGALVERGLRGELEKSLRDLADEAIRPPADAPSPAAAGEIRCIDLKPLRATAISTLAEQQSIAAELRVDEDPKQWFARVYAIVTEEMIGLVDRGVLQYPDWALRLIPDFHIHYARNLQNYRCGGVVDKPWQVAWSRCEQTDSRRPIVPIIGGMLAGVRAHIESDLPRSLSDVYLQNYRNTHHYKDFRADYLAMAQVFGIASDRLLEQMPQDFKPLWVRASVRLPAQIRSALLNKRTFDIPKHRLAAFGHGYDIVLEAPKTVGEIDLSSGP</sequence>
<dbReference type="Gene3D" id="3.30.530.20">
    <property type="match status" value="1"/>
</dbReference>
<dbReference type="Pfam" id="PF10604">
    <property type="entry name" value="Polyketide_cyc2"/>
    <property type="match status" value="1"/>
</dbReference>
<gene>
    <name evidence="1" type="ORF">DFR67_1035</name>
</gene>
<reference evidence="1 2" key="1">
    <citation type="submission" date="2018-06" db="EMBL/GenBank/DDBJ databases">
        <title>Genomic Encyclopedia of Type Strains, Phase IV (KMG-IV): sequencing the most valuable type-strain genomes for metagenomic binning, comparative biology and taxonomic classification.</title>
        <authorList>
            <person name="Goeker M."/>
        </authorList>
    </citation>
    <scope>NUCLEOTIDE SEQUENCE [LARGE SCALE GENOMIC DNA]</scope>
    <source>
        <strain evidence="1 2">DSM 45521</strain>
    </source>
</reference>
<dbReference type="Pfam" id="PF19458">
    <property type="entry name" value="DUF5995"/>
    <property type="match status" value="1"/>
</dbReference>
<protein>
    <submittedName>
        <fullName evidence="1">Carbon monoxide dehydrogenase subunit G</fullName>
    </submittedName>
</protein>
<dbReference type="InterPro" id="IPR019587">
    <property type="entry name" value="Polyketide_cyclase/dehydratase"/>
</dbReference>
<organism evidence="1 2">
    <name type="scientific">Williamsia limnetica</name>
    <dbReference type="NCBI Taxonomy" id="882452"/>
    <lineage>
        <taxon>Bacteria</taxon>
        <taxon>Bacillati</taxon>
        <taxon>Actinomycetota</taxon>
        <taxon>Actinomycetes</taxon>
        <taxon>Mycobacteriales</taxon>
        <taxon>Nocardiaceae</taxon>
        <taxon>Williamsia</taxon>
    </lineage>
</organism>
<dbReference type="CDD" id="cd07821">
    <property type="entry name" value="PYR_PYL_RCAR_like"/>
    <property type="match status" value="1"/>
</dbReference>
<dbReference type="Proteomes" id="UP000247591">
    <property type="component" value="Unassembled WGS sequence"/>
</dbReference>
<dbReference type="SUPFAM" id="SSF55961">
    <property type="entry name" value="Bet v1-like"/>
    <property type="match status" value="1"/>
</dbReference>
<name>A0A318RPS7_WILLI</name>